<dbReference type="InterPro" id="IPR051782">
    <property type="entry name" value="ABC_Transporter_VariousFunc"/>
</dbReference>
<evidence type="ECO:0000313" key="6">
    <source>
        <dbReference type="EMBL" id="SFZ76811.1"/>
    </source>
</evidence>
<evidence type="ECO:0000313" key="7">
    <source>
        <dbReference type="Proteomes" id="UP000185655"/>
    </source>
</evidence>
<dbReference type="PANTHER" id="PTHR42939">
    <property type="entry name" value="ABC TRANSPORTER ATP-BINDING PROTEIN ALBC-RELATED"/>
    <property type="match status" value="1"/>
</dbReference>
<evidence type="ECO:0000313" key="5">
    <source>
        <dbReference type="EMBL" id="PCR99706.1"/>
    </source>
</evidence>
<dbReference type="RefSeq" id="WP_031366962.1">
    <property type="nucleotide sequence ID" value="NZ_FPKS01000022.1"/>
</dbReference>
<feature type="domain" description="ABC transporter" evidence="4">
    <location>
        <begin position="25"/>
        <end position="151"/>
    </location>
</feature>
<evidence type="ECO:0000256" key="3">
    <source>
        <dbReference type="ARBA" id="ARBA00022840"/>
    </source>
</evidence>
<evidence type="ECO:0000259" key="4">
    <source>
        <dbReference type="Pfam" id="PF00005"/>
    </source>
</evidence>
<dbReference type="EMBL" id="JXJT01000037">
    <property type="protein sequence ID" value="PCR99706.1"/>
    <property type="molecule type" value="Genomic_DNA"/>
</dbReference>
<dbReference type="Pfam" id="PF00005">
    <property type="entry name" value="ABC_tran"/>
    <property type="match status" value="1"/>
</dbReference>
<dbReference type="GO" id="GO:0016887">
    <property type="term" value="F:ATP hydrolysis activity"/>
    <property type="evidence" value="ECO:0007669"/>
    <property type="project" value="InterPro"/>
</dbReference>
<dbReference type="AlphaFoldDB" id="A0A1K2HJB1"/>
<proteinExistence type="predicted"/>
<keyword evidence="1" id="KW-0813">Transport</keyword>
<reference evidence="5 8" key="1">
    <citation type="submission" date="2014-12" db="EMBL/GenBank/DDBJ databases">
        <title>Draft genome sequences of 10 type strains of Lactococcus.</title>
        <authorList>
            <person name="Sun Z."/>
            <person name="Zhong Z."/>
            <person name="Liu W."/>
            <person name="Zhang W."/>
            <person name="Zhang H."/>
        </authorList>
    </citation>
    <scope>NUCLEOTIDE SEQUENCE [LARGE SCALE GENOMIC DNA]</scope>
    <source>
        <strain evidence="5 8">DSM 22330</strain>
    </source>
</reference>
<keyword evidence="3" id="KW-0067">ATP-binding</keyword>
<evidence type="ECO:0000256" key="1">
    <source>
        <dbReference type="ARBA" id="ARBA00022448"/>
    </source>
</evidence>
<dbReference type="EMBL" id="FPKS01000022">
    <property type="protein sequence ID" value="SFZ76811.1"/>
    <property type="molecule type" value="Genomic_DNA"/>
</dbReference>
<dbReference type="Proteomes" id="UP000218979">
    <property type="component" value="Unassembled WGS sequence"/>
</dbReference>
<dbReference type="InterPro" id="IPR003439">
    <property type="entry name" value="ABC_transporter-like_ATP-bd"/>
</dbReference>
<protein>
    <submittedName>
        <fullName evidence="6">ABC transporter</fullName>
    </submittedName>
</protein>
<gene>
    <name evidence="5" type="ORF">RR45_GL001456</name>
    <name evidence="6" type="ORF">SAMN02746068_02106</name>
</gene>
<dbReference type="Proteomes" id="UP000185655">
    <property type="component" value="Unassembled WGS sequence"/>
</dbReference>
<organism evidence="6 7">
    <name type="scientific">Pseudolactococcus chungangensis CAU 28 = DSM 22330</name>
    <dbReference type="NCBI Taxonomy" id="1122154"/>
    <lineage>
        <taxon>Bacteria</taxon>
        <taxon>Bacillati</taxon>
        <taxon>Bacillota</taxon>
        <taxon>Bacilli</taxon>
        <taxon>Lactobacillales</taxon>
        <taxon>Streptococcaceae</taxon>
        <taxon>Pseudolactococcus</taxon>
    </lineage>
</organism>
<keyword evidence="8" id="KW-1185">Reference proteome</keyword>
<evidence type="ECO:0000256" key="2">
    <source>
        <dbReference type="ARBA" id="ARBA00022741"/>
    </source>
</evidence>
<keyword evidence="2" id="KW-0547">Nucleotide-binding</keyword>
<dbReference type="STRING" id="1122154.SAMN02746068_02106"/>
<dbReference type="GO" id="GO:0005524">
    <property type="term" value="F:ATP binding"/>
    <property type="evidence" value="ECO:0007669"/>
    <property type="project" value="UniProtKB-KW"/>
</dbReference>
<dbReference type="SUPFAM" id="SSF52540">
    <property type="entry name" value="P-loop containing nucleoside triphosphate hydrolases"/>
    <property type="match status" value="1"/>
</dbReference>
<reference evidence="6 7" key="2">
    <citation type="submission" date="2016-11" db="EMBL/GenBank/DDBJ databases">
        <authorList>
            <person name="Jaros S."/>
            <person name="Januszkiewicz K."/>
            <person name="Wedrychowicz H."/>
        </authorList>
    </citation>
    <scope>NUCLEOTIDE SEQUENCE [LARGE SCALE GENOMIC DNA]</scope>
    <source>
        <strain evidence="6 7">DSM 22330</strain>
    </source>
</reference>
<dbReference type="OrthoDB" id="9804819at2"/>
<dbReference type="InterPro" id="IPR027417">
    <property type="entry name" value="P-loop_NTPase"/>
</dbReference>
<name>A0A1K2HJB1_9LACT</name>
<accession>A0A1K2HJB1</accession>
<dbReference type="PANTHER" id="PTHR42939:SF1">
    <property type="entry name" value="ABC TRANSPORTER ATP-BINDING PROTEIN ALBC-RELATED"/>
    <property type="match status" value="1"/>
</dbReference>
<evidence type="ECO:0000313" key="8">
    <source>
        <dbReference type="Proteomes" id="UP000218979"/>
    </source>
</evidence>
<sequence>MIRIEIKEFGFKQKKMFLDMEFELKNRVYVLSGVNGIGKSTLINLITGLVDSDIRIYVNDKKIEPYFNDYIFKVNDSLSNFKYFTLSESIEYFSLTQGQKLPNIEDIIYELKLNEFLNSKITIGDMSRGTVQKCEYLISKIVSASCLLIDEGLENIDVETRSCIMSDILHRSQFDGKCFIIATHDTSIENRATNFIKMSRLESSSTVNIELK</sequence>
<dbReference type="Gene3D" id="3.40.50.300">
    <property type="entry name" value="P-loop containing nucleotide triphosphate hydrolases"/>
    <property type="match status" value="1"/>
</dbReference>